<evidence type="ECO:0000313" key="2">
    <source>
        <dbReference type="EMBL" id="MDN0074148.1"/>
    </source>
</evidence>
<evidence type="ECO:0000256" key="1">
    <source>
        <dbReference type="SAM" id="Phobius"/>
    </source>
</evidence>
<name>A0ABT7XK26_9NEIS</name>
<reference evidence="2" key="1">
    <citation type="submission" date="2023-06" db="EMBL/GenBank/DDBJ databases">
        <authorList>
            <person name="Zhang S."/>
        </authorList>
    </citation>
    <scope>NUCLEOTIDE SEQUENCE</scope>
    <source>
        <strain evidence="2">SG2303</strain>
    </source>
</reference>
<organism evidence="2 3">
    <name type="scientific">Crenobacter oryzisoli</name>
    <dbReference type="NCBI Taxonomy" id="3056844"/>
    <lineage>
        <taxon>Bacteria</taxon>
        <taxon>Pseudomonadati</taxon>
        <taxon>Pseudomonadota</taxon>
        <taxon>Betaproteobacteria</taxon>
        <taxon>Neisseriales</taxon>
        <taxon>Neisseriaceae</taxon>
        <taxon>Crenobacter</taxon>
    </lineage>
</organism>
<keyword evidence="1" id="KW-0472">Membrane</keyword>
<evidence type="ECO:0000313" key="3">
    <source>
        <dbReference type="Proteomes" id="UP001168540"/>
    </source>
</evidence>
<comment type="caution">
    <text evidence="2">The sequence shown here is derived from an EMBL/GenBank/DDBJ whole genome shotgun (WGS) entry which is preliminary data.</text>
</comment>
<keyword evidence="1" id="KW-1133">Transmembrane helix</keyword>
<dbReference type="Proteomes" id="UP001168540">
    <property type="component" value="Unassembled WGS sequence"/>
</dbReference>
<dbReference type="RefSeq" id="WP_289828698.1">
    <property type="nucleotide sequence ID" value="NZ_JAUEDK010000005.1"/>
</dbReference>
<gene>
    <name evidence="2" type="ORF">QU481_04500</name>
</gene>
<proteinExistence type="predicted"/>
<accession>A0ABT7XK26</accession>
<keyword evidence="1" id="KW-0812">Transmembrane</keyword>
<protein>
    <submittedName>
        <fullName evidence="2">Uncharacterized protein</fullName>
    </submittedName>
</protein>
<dbReference type="EMBL" id="JAUEDK010000005">
    <property type="protein sequence ID" value="MDN0074148.1"/>
    <property type="molecule type" value="Genomic_DNA"/>
</dbReference>
<sequence>MKKWSLAYFAAIVFTTYLALYFFCYLNPDRTVTIKKYGPDLLFEYNHQRNIYSVEIVKRVDGRTISSTPTVDRNGDPMQFRESVRFFVKNLASPLKNNTVYVAMLSNNEENIVVGVFCIKNSTVLNIKRGWFPESDEQFAKRCSS</sequence>
<feature type="transmembrane region" description="Helical" evidence="1">
    <location>
        <begin position="6"/>
        <end position="26"/>
    </location>
</feature>
<keyword evidence="3" id="KW-1185">Reference proteome</keyword>